<dbReference type="SMART" id="SM00398">
    <property type="entry name" value="HMG"/>
    <property type="match status" value="1"/>
</dbReference>
<feature type="DNA-binding region" description="HMG box" evidence="1">
    <location>
        <begin position="67"/>
        <end position="141"/>
    </location>
</feature>
<feature type="region of interest" description="Disordered" evidence="2">
    <location>
        <begin position="157"/>
        <end position="179"/>
    </location>
</feature>
<evidence type="ECO:0000256" key="2">
    <source>
        <dbReference type="SAM" id="MobiDB-lite"/>
    </source>
</evidence>
<feature type="compositionally biased region" description="Acidic residues" evidence="2">
    <location>
        <begin position="433"/>
        <end position="464"/>
    </location>
</feature>
<feature type="region of interest" description="Disordered" evidence="2">
    <location>
        <begin position="620"/>
        <end position="703"/>
    </location>
</feature>
<dbReference type="Proteomes" id="UP001489004">
    <property type="component" value="Unassembled WGS sequence"/>
</dbReference>
<comment type="caution">
    <text evidence="4">The sequence shown here is derived from an EMBL/GenBank/DDBJ whole genome shotgun (WGS) entry which is preliminary data.</text>
</comment>
<evidence type="ECO:0000313" key="5">
    <source>
        <dbReference type="Proteomes" id="UP001489004"/>
    </source>
</evidence>
<evidence type="ECO:0000259" key="3">
    <source>
        <dbReference type="PROSITE" id="PS50118"/>
    </source>
</evidence>
<feature type="compositionally biased region" description="Low complexity" evidence="2">
    <location>
        <begin position="336"/>
        <end position="353"/>
    </location>
</feature>
<evidence type="ECO:0000256" key="1">
    <source>
        <dbReference type="PROSITE-ProRule" id="PRU00267"/>
    </source>
</evidence>
<dbReference type="AlphaFoldDB" id="A0AAW1R7Z3"/>
<sequence length="703" mass="76545">MIPNKKHKSIDFYGKEFPRPTFLVKSGEIVRDRADAPLPPNAGLIDWAHKAPYKHGGLKPNWHGKQPRLPMRPFHAFVALKRAEVLEENPELKFDAMSLKHMATRQAALDWATLTEEEKRVFVDRAEADKVRYARELAEYERANPGYTGWAAEHHTQKTGVGAPKAKKAPLEKPDPPKAASEFFFRDKMNKAIAADPSVAEGKNEMELYKQFAMEHAARWQQMVENSGPKRKFRKMEKDDLKRYEEELQQPRFAAFRAQLEEQREQKALGRAAKKAAKSAEEAGAPAKRSGASAKKKPAGARKLAKAKAAAAARAKAVEANVRSGKCSARGKENSKAAAKKALAEEAAPATGEGEAEEVEEQVAASESEGEGVRESQLISRVPESQYEGESEDDDEEEDAEDYEQEGHQAGTAAGADVAGAFGVFGDGHLQNAEEETDSEEEDEEEEDEDDEHDDLLDLPDPDELPATQETGPVGVLGALSQGWKSVVKGTALKGVRRFLTGRTGDTPPKGDRTEPMEEDPQTEYLSARASELAAPSTAAPLVDRATQIAEGAAYVRRRVAKEFYKEDGSGEADLFHGTVIKYDQGQDEDDVDLWHIQYDDDDSESIGLAELKEILQPVEAPASVAEGQNRQEGRHVAFDAPAAQPASGPAAEGEPAPAASGRTTPAKSSRQQDKTPAKESGRTPGKAASAAKSTGRKRKADA</sequence>
<name>A0AAW1R7Z3_9CHLO</name>
<accession>A0AAW1R7Z3</accession>
<dbReference type="Pfam" id="PF00505">
    <property type="entry name" value="HMG_box"/>
    <property type="match status" value="1"/>
</dbReference>
<reference evidence="4 5" key="1">
    <citation type="journal article" date="2024" name="Nat. Commun.">
        <title>Phylogenomics reveals the evolutionary origins of lichenization in chlorophyte algae.</title>
        <authorList>
            <person name="Puginier C."/>
            <person name="Libourel C."/>
            <person name="Otte J."/>
            <person name="Skaloud P."/>
            <person name="Haon M."/>
            <person name="Grisel S."/>
            <person name="Petersen M."/>
            <person name="Berrin J.G."/>
            <person name="Delaux P.M."/>
            <person name="Dal Grande F."/>
            <person name="Keller J."/>
        </authorList>
    </citation>
    <scope>NUCLEOTIDE SEQUENCE [LARGE SCALE GENOMIC DNA]</scope>
    <source>
        <strain evidence="4 5">SAG 2043</strain>
    </source>
</reference>
<feature type="compositionally biased region" description="Low complexity" evidence="2">
    <location>
        <begin position="641"/>
        <end position="661"/>
    </location>
</feature>
<dbReference type="EMBL" id="JALJOR010000001">
    <property type="protein sequence ID" value="KAK9829472.1"/>
    <property type="molecule type" value="Genomic_DNA"/>
</dbReference>
<dbReference type="GO" id="GO:0003677">
    <property type="term" value="F:DNA binding"/>
    <property type="evidence" value="ECO:0007669"/>
    <property type="project" value="UniProtKB-UniRule"/>
</dbReference>
<gene>
    <name evidence="4" type="ORF">WJX72_006062</name>
</gene>
<dbReference type="Gene3D" id="1.10.30.10">
    <property type="entry name" value="High mobility group box domain"/>
    <property type="match status" value="1"/>
</dbReference>
<feature type="domain" description="HMG box" evidence="3">
    <location>
        <begin position="174"/>
        <end position="252"/>
    </location>
</feature>
<proteinExistence type="predicted"/>
<dbReference type="GO" id="GO:0005634">
    <property type="term" value="C:nucleus"/>
    <property type="evidence" value="ECO:0007669"/>
    <property type="project" value="UniProtKB-UniRule"/>
</dbReference>
<keyword evidence="1" id="KW-0238">DNA-binding</keyword>
<feature type="region of interest" description="Disordered" evidence="2">
    <location>
        <begin position="499"/>
        <end position="539"/>
    </location>
</feature>
<organism evidence="4 5">
    <name type="scientific">[Myrmecia] bisecta</name>
    <dbReference type="NCBI Taxonomy" id="41462"/>
    <lineage>
        <taxon>Eukaryota</taxon>
        <taxon>Viridiplantae</taxon>
        <taxon>Chlorophyta</taxon>
        <taxon>core chlorophytes</taxon>
        <taxon>Trebouxiophyceae</taxon>
        <taxon>Trebouxiales</taxon>
        <taxon>Trebouxiaceae</taxon>
        <taxon>Myrmecia</taxon>
    </lineage>
</organism>
<feature type="compositionally biased region" description="Acidic residues" evidence="2">
    <location>
        <begin position="387"/>
        <end position="404"/>
    </location>
</feature>
<dbReference type="InterPro" id="IPR036910">
    <property type="entry name" value="HMG_box_dom_sf"/>
</dbReference>
<feature type="compositionally biased region" description="Low complexity" evidence="2">
    <location>
        <begin position="282"/>
        <end position="293"/>
    </location>
</feature>
<feature type="compositionally biased region" description="Basic residues" evidence="2">
    <location>
        <begin position="294"/>
        <end position="306"/>
    </location>
</feature>
<feature type="region of interest" description="Disordered" evidence="2">
    <location>
        <begin position="265"/>
        <end position="474"/>
    </location>
</feature>
<keyword evidence="1" id="KW-0539">Nucleus</keyword>
<feature type="DNA-binding region" description="HMG box" evidence="1">
    <location>
        <begin position="174"/>
        <end position="252"/>
    </location>
</feature>
<feature type="compositionally biased region" description="Low complexity" evidence="2">
    <location>
        <begin position="410"/>
        <end position="428"/>
    </location>
</feature>
<dbReference type="PROSITE" id="PS50118">
    <property type="entry name" value="HMG_BOX_2"/>
    <property type="match status" value="2"/>
</dbReference>
<evidence type="ECO:0000313" key="4">
    <source>
        <dbReference type="EMBL" id="KAK9829472.1"/>
    </source>
</evidence>
<dbReference type="InterPro" id="IPR009071">
    <property type="entry name" value="HMG_box_dom"/>
</dbReference>
<feature type="compositionally biased region" description="Basic and acidic residues" evidence="2">
    <location>
        <begin position="671"/>
        <end position="682"/>
    </location>
</feature>
<protein>
    <recommendedName>
        <fullName evidence="3">HMG box domain-containing protein</fullName>
    </recommendedName>
</protein>
<dbReference type="SUPFAM" id="SSF47095">
    <property type="entry name" value="HMG-box"/>
    <property type="match status" value="1"/>
</dbReference>
<feature type="domain" description="HMG box" evidence="3">
    <location>
        <begin position="67"/>
        <end position="141"/>
    </location>
</feature>
<keyword evidence="5" id="KW-1185">Reference proteome</keyword>